<reference evidence="1" key="1">
    <citation type="submission" date="2023-04" db="EMBL/GenBank/DDBJ databases">
        <authorList>
            <consortium name="ELIXIR-Norway"/>
        </authorList>
    </citation>
    <scope>NUCLEOTIDE SEQUENCE [LARGE SCALE GENOMIC DNA]</scope>
</reference>
<proteinExistence type="predicted"/>
<organism evidence="1 2">
    <name type="scientific">Rangifer tarandus platyrhynchus</name>
    <name type="common">Svalbard reindeer</name>
    <dbReference type="NCBI Taxonomy" id="3082113"/>
    <lineage>
        <taxon>Eukaryota</taxon>
        <taxon>Metazoa</taxon>
        <taxon>Chordata</taxon>
        <taxon>Craniata</taxon>
        <taxon>Vertebrata</taxon>
        <taxon>Euteleostomi</taxon>
        <taxon>Mammalia</taxon>
        <taxon>Eutheria</taxon>
        <taxon>Laurasiatheria</taxon>
        <taxon>Artiodactyla</taxon>
        <taxon>Ruminantia</taxon>
        <taxon>Pecora</taxon>
        <taxon>Cervidae</taxon>
        <taxon>Odocoileinae</taxon>
        <taxon>Rangifer</taxon>
    </lineage>
</organism>
<dbReference type="EMBL" id="OX459967">
    <property type="protein sequence ID" value="CAI9171774.1"/>
    <property type="molecule type" value="Genomic_DNA"/>
</dbReference>
<protein>
    <submittedName>
        <fullName evidence="1">Uncharacterized protein</fullName>
    </submittedName>
</protein>
<name>A0ABN8ZDH3_RANTA</name>
<evidence type="ECO:0000313" key="1">
    <source>
        <dbReference type="EMBL" id="CAI9171774.1"/>
    </source>
</evidence>
<gene>
    <name evidence="1" type="ORF">MRATA1EN1_LOCUS20736</name>
</gene>
<accession>A0ABN8ZDH3</accession>
<sequence length="106" mass="11977">MSPNEWDILPPQGLLPVCTVPVHDYRSPITPNDLTPPAVSQALGSMLVRIQRSINRKQRHCPEETYHLQALLQVTQLHLLERNPPEEVLITRNQKTCTPGAKGLRI</sequence>
<evidence type="ECO:0000313" key="2">
    <source>
        <dbReference type="Proteomes" id="UP001176941"/>
    </source>
</evidence>
<keyword evidence="2" id="KW-1185">Reference proteome</keyword>
<dbReference type="Proteomes" id="UP001176941">
    <property type="component" value="Chromosome 31"/>
</dbReference>